<dbReference type="GO" id="GO:0016887">
    <property type="term" value="F:ATP hydrolysis activity"/>
    <property type="evidence" value="ECO:0007669"/>
    <property type="project" value="InterPro"/>
</dbReference>
<feature type="compositionally biased region" description="Basic and acidic residues" evidence="4">
    <location>
        <begin position="161"/>
        <end position="171"/>
    </location>
</feature>
<dbReference type="Pfam" id="PF16725">
    <property type="entry name" value="Nucleolin_bd"/>
    <property type="match status" value="1"/>
</dbReference>
<dbReference type="Gene3D" id="1.10.10.2010">
    <property type="match status" value="1"/>
</dbReference>
<evidence type="ECO:0000256" key="3">
    <source>
        <dbReference type="ARBA" id="ARBA00022840"/>
    </source>
</evidence>
<dbReference type="EMBL" id="HBUF01352378">
    <property type="protein sequence ID" value="CAG6714897.1"/>
    <property type="molecule type" value="Transcribed_RNA"/>
</dbReference>
<organism evidence="6">
    <name type="scientific">Cacopsylla melanoneura</name>
    <dbReference type="NCBI Taxonomy" id="428564"/>
    <lineage>
        <taxon>Eukaryota</taxon>
        <taxon>Metazoa</taxon>
        <taxon>Ecdysozoa</taxon>
        <taxon>Arthropoda</taxon>
        <taxon>Hexapoda</taxon>
        <taxon>Insecta</taxon>
        <taxon>Pterygota</taxon>
        <taxon>Neoptera</taxon>
        <taxon>Paraneoptera</taxon>
        <taxon>Hemiptera</taxon>
        <taxon>Sternorrhyncha</taxon>
        <taxon>Psylloidea</taxon>
        <taxon>Psyllidae</taxon>
        <taxon>Psyllinae</taxon>
        <taxon>Cacopsylla</taxon>
    </lineage>
</organism>
<dbReference type="GO" id="GO:0005634">
    <property type="term" value="C:nucleus"/>
    <property type="evidence" value="ECO:0007669"/>
    <property type="project" value="TreeGrafter"/>
</dbReference>
<evidence type="ECO:0000256" key="2">
    <source>
        <dbReference type="ARBA" id="ARBA00022741"/>
    </source>
</evidence>
<dbReference type="SMART" id="SM00382">
    <property type="entry name" value="AAA"/>
    <property type="match status" value="2"/>
</dbReference>
<feature type="domain" description="AAA+ ATPase" evidence="5">
    <location>
        <begin position="608"/>
        <end position="745"/>
    </location>
</feature>
<feature type="compositionally biased region" description="Basic and acidic residues" evidence="4">
    <location>
        <begin position="140"/>
        <end position="152"/>
    </location>
</feature>
<dbReference type="PANTHER" id="PTHR23077:SF171">
    <property type="entry name" value="NUCLEAR VALOSIN-CONTAINING PROTEIN-LIKE"/>
    <property type="match status" value="1"/>
</dbReference>
<proteinExistence type="inferred from homology"/>
<feature type="domain" description="AAA+ ATPase" evidence="5">
    <location>
        <begin position="305"/>
        <end position="444"/>
    </location>
</feature>
<dbReference type="Pfam" id="PF00004">
    <property type="entry name" value="AAA"/>
    <property type="match status" value="2"/>
</dbReference>
<dbReference type="Gene3D" id="3.40.50.300">
    <property type="entry name" value="P-loop containing nucleotide triphosphate hydrolases"/>
    <property type="match status" value="2"/>
</dbReference>
<dbReference type="InterPro" id="IPR050168">
    <property type="entry name" value="AAA_ATPase_domain"/>
</dbReference>
<dbReference type="FunFam" id="3.40.50.300:FF:000149">
    <property type="entry name" value="Nuclear valosin-containing protein-like"/>
    <property type="match status" value="1"/>
</dbReference>
<dbReference type="SUPFAM" id="SSF52540">
    <property type="entry name" value="P-loop containing nucleoside triphosphate hydrolases"/>
    <property type="match status" value="2"/>
</dbReference>
<dbReference type="Pfam" id="PF17862">
    <property type="entry name" value="AAA_lid_3"/>
    <property type="match status" value="2"/>
</dbReference>
<feature type="region of interest" description="Disordered" evidence="4">
    <location>
        <begin position="77"/>
        <end position="173"/>
    </location>
</feature>
<keyword evidence="2" id="KW-0547">Nucleotide-binding</keyword>
<evidence type="ECO:0000259" key="5">
    <source>
        <dbReference type="SMART" id="SM00382"/>
    </source>
</evidence>
<name>A0A8D8V453_9HEMI</name>
<dbReference type="FunFam" id="3.40.50.300:FF:000600">
    <property type="entry name" value="Nuclear valosin-containing protein-like"/>
    <property type="match status" value="1"/>
</dbReference>
<dbReference type="AlphaFoldDB" id="A0A8D8V453"/>
<evidence type="ECO:0000313" key="6">
    <source>
        <dbReference type="EMBL" id="CAG6714896.1"/>
    </source>
</evidence>
<dbReference type="GO" id="GO:1990275">
    <property type="term" value="F:preribosome binding"/>
    <property type="evidence" value="ECO:0007669"/>
    <property type="project" value="TreeGrafter"/>
</dbReference>
<comment type="similarity">
    <text evidence="1">Belongs to the AAA ATPase family.</text>
</comment>
<evidence type="ECO:0000256" key="4">
    <source>
        <dbReference type="SAM" id="MobiDB-lite"/>
    </source>
</evidence>
<dbReference type="InterPro" id="IPR041569">
    <property type="entry name" value="AAA_lid_3"/>
</dbReference>
<accession>A0A8D8V453</accession>
<dbReference type="PANTHER" id="PTHR23077">
    <property type="entry name" value="AAA-FAMILY ATPASE"/>
    <property type="match status" value="1"/>
</dbReference>
<keyword evidence="3" id="KW-0067">ATP-binding</keyword>
<dbReference type="InterPro" id="IPR003960">
    <property type="entry name" value="ATPase_AAA_CS"/>
</dbReference>
<dbReference type="Gene3D" id="1.10.8.60">
    <property type="match status" value="2"/>
</dbReference>
<dbReference type="GO" id="GO:0003723">
    <property type="term" value="F:RNA binding"/>
    <property type="evidence" value="ECO:0007669"/>
    <property type="project" value="TreeGrafter"/>
</dbReference>
<dbReference type="InterPro" id="IPR031996">
    <property type="entry name" value="NVL2_nucleolin-bd"/>
</dbReference>
<evidence type="ECO:0000256" key="1">
    <source>
        <dbReference type="ARBA" id="ARBA00006914"/>
    </source>
</evidence>
<dbReference type="InterPro" id="IPR027417">
    <property type="entry name" value="P-loop_NTPase"/>
</dbReference>
<sequence length="857" mass="96200">MDRFQRRGPPRIPYDRVLEGRISKFMEIKCDPYLSVDDITDHLRQQFFEYGRRKRNALKQMVAQIFTELTANLPKEVNAEDQDNRRQKNGDVVEIDNNRANNSFSNLYSKNNKKENDDNKSSNEELLIDLGSDGSDNEDERQSKKQKLENKIDNGPSKMNGDSKIESDKASSEANVEVLLENENSDKTSSASTVEPVKKDLQDIEPNVKIIEEIPIRNIVNSNQISSNVKSNAVKVKETPKTPLKRPAIDPTQSLNKRKKREIIPTETNLSFKDIGGNEKVLKEVVKLSLHMKHIELYSTIGEPPPRGFLLHGPPGAGKTLLAHALAGELNVPFLKVAGPEIIGGISGQSEERIRDLFEQAVLLAPCIVFFDEVDAISPDRESASKDMERRIVAQLLTSLDSLEYDEGGKQVLVIGATNRPDSIDPALRRAGRFEREVCLGIPDRESRLEILKVLTKDRKLSPEISLELLAERTPGYVGADLKALMRESALSAISRVSLELRNKSDEQEVQLDSDTELKIKDPELKALLMWYNDDTEISEEHLSKVFVTKQDFDNALKVVQPSAKREGFATVPNVTWDNVGSLKDIRHQLQMSIMFPVKYPKLFGNSTPSGVLLCGPPGCGKTLLAKAVANEAGINFISVKGPELLNMYLGESERAVRQCFQRARNSQPCVIFFDEIDALCPKRSSLGDNNSTMRIVNQLLTEMDGFEGRGGVFLMAATNRPDIIDPAVMRPGRFDRILFVNLPNQHDRKEILLALTKQGMEPTMDEDVDFTRIAEDERCEGFSGADLEQLVKEAKEQTILEIVNSVENGTKDTEQVTITISYRHFDTALKRIKPSVSKADCKTYESLKQRYTTSEK</sequence>
<reference evidence="6" key="1">
    <citation type="submission" date="2021-05" db="EMBL/GenBank/DDBJ databases">
        <authorList>
            <person name="Alioto T."/>
            <person name="Alioto T."/>
            <person name="Gomez Garrido J."/>
        </authorList>
    </citation>
    <scope>NUCLEOTIDE SEQUENCE</scope>
</reference>
<feature type="compositionally biased region" description="Polar residues" evidence="4">
    <location>
        <begin position="98"/>
        <end position="108"/>
    </location>
</feature>
<dbReference type="PROSITE" id="PS00674">
    <property type="entry name" value="AAA"/>
    <property type="match status" value="2"/>
</dbReference>
<feature type="compositionally biased region" description="Basic and acidic residues" evidence="4">
    <location>
        <begin position="112"/>
        <end position="123"/>
    </location>
</feature>
<dbReference type="GO" id="GO:0005524">
    <property type="term" value="F:ATP binding"/>
    <property type="evidence" value="ECO:0007669"/>
    <property type="project" value="UniProtKB-KW"/>
</dbReference>
<feature type="compositionally biased region" description="Basic and acidic residues" evidence="4">
    <location>
        <begin position="82"/>
        <end position="91"/>
    </location>
</feature>
<protein>
    <submittedName>
        <fullName evidence="6">Nuclear valosin-containing protein-like</fullName>
    </submittedName>
</protein>
<dbReference type="InterPro" id="IPR003959">
    <property type="entry name" value="ATPase_AAA_core"/>
</dbReference>
<dbReference type="EMBL" id="HBUF01352376">
    <property type="protein sequence ID" value="CAG6714895.1"/>
    <property type="molecule type" value="Transcribed_RNA"/>
</dbReference>
<dbReference type="GO" id="GO:0042254">
    <property type="term" value="P:ribosome biogenesis"/>
    <property type="evidence" value="ECO:0007669"/>
    <property type="project" value="TreeGrafter"/>
</dbReference>
<dbReference type="InterPro" id="IPR038100">
    <property type="entry name" value="NLV2_N_sf"/>
</dbReference>
<dbReference type="EMBL" id="HBUF01352377">
    <property type="protein sequence ID" value="CAG6714896.1"/>
    <property type="molecule type" value="Transcribed_RNA"/>
</dbReference>
<dbReference type="InterPro" id="IPR003593">
    <property type="entry name" value="AAA+_ATPase"/>
</dbReference>